<gene>
    <name evidence="1" type="ORF">NCTC10951_02013</name>
</gene>
<proteinExistence type="predicted"/>
<evidence type="ECO:0000313" key="1">
    <source>
        <dbReference type="EMBL" id="VEI17090.1"/>
    </source>
</evidence>
<name>A0A448PMH0_ACTVI</name>
<dbReference type="EMBL" id="LR134477">
    <property type="protein sequence ID" value="VEI17090.1"/>
    <property type="molecule type" value="Genomic_DNA"/>
</dbReference>
<reference evidence="1 2" key="1">
    <citation type="submission" date="2018-12" db="EMBL/GenBank/DDBJ databases">
        <authorList>
            <consortium name="Pathogen Informatics"/>
        </authorList>
    </citation>
    <scope>NUCLEOTIDE SEQUENCE [LARGE SCALE GENOMIC DNA]</scope>
    <source>
        <strain evidence="1 2">NCTC10951</strain>
    </source>
</reference>
<dbReference type="AlphaFoldDB" id="A0A448PMH0"/>
<accession>A0A448PMH0</accession>
<organism evidence="1 2">
    <name type="scientific">Actinomyces viscosus</name>
    <dbReference type="NCBI Taxonomy" id="1656"/>
    <lineage>
        <taxon>Bacteria</taxon>
        <taxon>Bacillati</taxon>
        <taxon>Actinomycetota</taxon>
        <taxon>Actinomycetes</taxon>
        <taxon>Actinomycetales</taxon>
        <taxon>Actinomycetaceae</taxon>
        <taxon>Actinomyces</taxon>
    </lineage>
</organism>
<dbReference type="Proteomes" id="UP000268658">
    <property type="component" value="Chromosome"/>
</dbReference>
<protein>
    <submittedName>
        <fullName evidence="1">Uncharacterized protein</fullName>
    </submittedName>
</protein>
<dbReference type="KEGG" id="avc:NCTC10951_02013"/>
<evidence type="ECO:0000313" key="2">
    <source>
        <dbReference type="Proteomes" id="UP000268658"/>
    </source>
</evidence>
<sequence length="48" mass="5544">MNGTISDKHSRLRYGIVVLNPVVRIHKKTTTAEFSQFRAHPALDYIFD</sequence>